<keyword evidence="3" id="KW-1185">Reference proteome</keyword>
<reference evidence="2" key="5">
    <citation type="journal article" date="2021" name="G3 (Bethesda)">
        <title>Aegilops tauschii genome assembly Aet v5.0 features greater sequence contiguity and improved annotation.</title>
        <authorList>
            <person name="Wang L."/>
            <person name="Zhu T."/>
            <person name="Rodriguez J.C."/>
            <person name="Deal K.R."/>
            <person name="Dubcovsky J."/>
            <person name="McGuire P.E."/>
            <person name="Lux T."/>
            <person name="Spannagl M."/>
            <person name="Mayer K.F.X."/>
            <person name="Baldrich P."/>
            <person name="Meyers B.C."/>
            <person name="Huo N."/>
            <person name="Gu Y.Q."/>
            <person name="Zhou H."/>
            <person name="Devos K.M."/>
            <person name="Bennetzen J.L."/>
            <person name="Unver T."/>
            <person name="Budak H."/>
            <person name="Gulick P.J."/>
            <person name="Galiba G."/>
            <person name="Kalapos B."/>
            <person name="Nelson D.R."/>
            <person name="Li P."/>
            <person name="You F.M."/>
            <person name="Luo M.C."/>
            <person name="Dvorak J."/>
        </authorList>
    </citation>
    <scope>NUCLEOTIDE SEQUENCE [LARGE SCALE GENOMIC DNA]</scope>
    <source>
        <strain evidence="2">cv. AL8/78</strain>
    </source>
</reference>
<evidence type="ECO:0000313" key="3">
    <source>
        <dbReference type="Proteomes" id="UP000015105"/>
    </source>
</evidence>
<accession>A0A453A9S4</accession>
<feature type="region of interest" description="Disordered" evidence="1">
    <location>
        <begin position="1"/>
        <end position="26"/>
    </location>
</feature>
<organism evidence="2 3">
    <name type="scientific">Aegilops tauschii subsp. strangulata</name>
    <name type="common">Goatgrass</name>
    <dbReference type="NCBI Taxonomy" id="200361"/>
    <lineage>
        <taxon>Eukaryota</taxon>
        <taxon>Viridiplantae</taxon>
        <taxon>Streptophyta</taxon>
        <taxon>Embryophyta</taxon>
        <taxon>Tracheophyta</taxon>
        <taxon>Spermatophyta</taxon>
        <taxon>Magnoliopsida</taxon>
        <taxon>Liliopsida</taxon>
        <taxon>Poales</taxon>
        <taxon>Poaceae</taxon>
        <taxon>BOP clade</taxon>
        <taxon>Pooideae</taxon>
        <taxon>Triticodae</taxon>
        <taxon>Triticeae</taxon>
        <taxon>Triticinae</taxon>
        <taxon>Aegilops</taxon>
    </lineage>
</organism>
<evidence type="ECO:0000256" key="1">
    <source>
        <dbReference type="SAM" id="MobiDB-lite"/>
    </source>
</evidence>
<evidence type="ECO:0000313" key="2">
    <source>
        <dbReference type="EnsemblPlants" id="AET2Gv20045400.6"/>
    </source>
</evidence>
<dbReference type="Gramene" id="AET2Gv20045400.6">
    <property type="protein sequence ID" value="AET2Gv20045400.6"/>
    <property type="gene ID" value="AET2Gv20045400"/>
</dbReference>
<reference evidence="3" key="2">
    <citation type="journal article" date="2017" name="Nat. Plants">
        <title>The Aegilops tauschii genome reveals multiple impacts of transposons.</title>
        <authorList>
            <person name="Zhao G."/>
            <person name="Zou C."/>
            <person name="Li K."/>
            <person name="Wang K."/>
            <person name="Li T."/>
            <person name="Gao L."/>
            <person name="Zhang X."/>
            <person name="Wang H."/>
            <person name="Yang Z."/>
            <person name="Liu X."/>
            <person name="Jiang W."/>
            <person name="Mao L."/>
            <person name="Kong X."/>
            <person name="Jiao Y."/>
            <person name="Jia J."/>
        </authorList>
    </citation>
    <scope>NUCLEOTIDE SEQUENCE [LARGE SCALE GENOMIC DNA]</scope>
    <source>
        <strain evidence="3">cv. AL8/78</strain>
    </source>
</reference>
<reference evidence="2" key="4">
    <citation type="submission" date="2019-03" db="UniProtKB">
        <authorList>
            <consortium name="EnsemblPlants"/>
        </authorList>
    </citation>
    <scope>IDENTIFICATION</scope>
</reference>
<sequence length="79" mass="7907">LPAFPALSPLESPMSRRPRLDSPGCGPASFGAVGGSANLGSRRSGGFQCATARRIWGAQLFRGFGGANDGPDFGGAAVA</sequence>
<dbReference type="AlphaFoldDB" id="A0A453A9S4"/>
<reference evidence="3" key="1">
    <citation type="journal article" date="2014" name="Science">
        <title>Ancient hybridizations among the ancestral genomes of bread wheat.</title>
        <authorList>
            <consortium name="International Wheat Genome Sequencing Consortium,"/>
            <person name="Marcussen T."/>
            <person name="Sandve S.R."/>
            <person name="Heier L."/>
            <person name="Spannagl M."/>
            <person name="Pfeifer M."/>
            <person name="Jakobsen K.S."/>
            <person name="Wulff B.B."/>
            <person name="Steuernagel B."/>
            <person name="Mayer K.F."/>
            <person name="Olsen O.A."/>
        </authorList>
    </citation>
    <scope>NUCLEOTIDE SEQUENCE [LARGE SCALE GENOMIC DNA]</scope>
    <source>
        <strain evidence="3">cv. AL8/78</strain>
    </source>
</reference>
<dbReference type="EnsemblPlants" id="AET2Gv20045400.6">
    <property type="protein sequence ID" value="AET2Gv20045400.6"/>
    <property type="gene ID" value="AET2Gv20045400"/>
</dbReference>
<proteinExistence type="predicted"/>
<name>A0A453A9S4_AEGTS</name>
<protein>
    <submittedName>
        <fullName evidence="2">Uncharacterized protein</fullName>
    </submittedName>
</protein>
<reference evidence="2" key="3">
    <citation type="journal article" date="2017" name="Nature">
        <title>Genome sequence of the progenitor of the wheat D genome Aegilops tauschii.</title>
        <authorList>
            <person name="Luo M.C."/>
            <person name="Gu Y.Q."/>
            <person name="Puiu D."/>
            <person name="Wang H."/>
            <person name="Twardziok S.O."/>
            <person name="Deal K.R."/>
            <person name="Huo N."/>
            <person name="Zhu T."/>
            <person name="Wang L."/>
            <person name="Wang Y."/>
            <person name="McGuire P.E."/>
            <person name="Liu S."/>
            <person name="Long H."/>
            <person name="Ramasamy R.K."/>
            <person name="Rodriguez J.C."/>
            <person name="Van S.L."/>
            <person name="Yuan L."/>
            <person name="Wang Z."/>
            <person name="Xia Z."/>
            <person name="Xiao L."/>
            <person name="Anderson O.D."/>
            <person name="Ouyang S."/>
            <person name="Liang Y."/>
            <person name="Zimin A.V."/>
            <person name="Pertea G."/>
            <person name="Qi P."/>
            <person name="Bennetzen J.L."/>
            <person name="Dai X."/>
            <person name="Dawson M.W."/>
            <person name="Muller H.G."/>
            <person name="Kugler K."/>
            <person name="Rivarola-Duarte L."/>
            <person name="Spannagl M."/>
            <person name="Mayer K.F.X."/>
            <person name="Lu F.H."/>
            <person name="Bevan M.W."/>
            <person name="Leroy P."/>
            <person name="Li P."/>
            <person name="You F.M."/>
            <person name="Sun Q."/>
            <person name="Liu Z."/>
            <person name="Lyons E."/>
            <person name="Wicker T."/>
            <person name="Salzberg S.L."/>
            <person name="Devos K.M."/>
            <person name="Dvorak J."/>
        </authorList>
    </citation>
    <scope>NUCLEOTIDE SEQUENCE [LARGE SCALE GENOMIC DNA]</scope>
    <source>
        <strain evidence="2">cv. AL8/78</strain>
    </source>
</reference>
<dbReference type="Proteomes" id="UP000015105">
    <property type="component" value="Chromosome 2D"/>
</dbReference>